<reference evidence="1" key="1">
    <citation type="submission" date="2021-03" db="EMBL/GenBank/DDBJ databases">
        <authorList>
            <person name="Bekaert M."/>
        </authorList>
    </citation>
    <scope>NUCLEOTIDE SEQUENCE</scope>
</reference>
<comment type="caution">
    <text evidence="1">The sequence shown here is derived from an EMBL/GenBank/DDBJ whole genome shotgun (WGS) entry which is preliminary data.</text>
</comment>
<organism evidence="1 2">
    <name type="scientific">Mytilus edulis</name>
    <name type="common">Blue mussel</name>
    <dbReference type="NCBI Taxonomy" id="6550"/>
    <lineage>
        <taxon>Eukaryota</taxon>
        <taxon>Metazoa</taxon>
        <taxon>Spiralia</taxon>
        <taxon>Lophotrochozoa</taxon>
        <taxon>Mollusca</taxon>
        <taxon>Bivalvia</taxon>
        <taxon>Autobranchia</taxon>
        <taxon>Pteriomorphia</taxon>
        <taxon>Mytilida</taxon>
        <taxon>Mytiloidea</taxon>
        <taxon>Mytilidae</taxon>
        <taxon>Mytilinae</taxon>
        <taxon>Mytilus</taxon>
    </lineage>
</organism>
<keyword evidence="2" id="KW-1185">Reference proteome</keyword>
<sequence length="298" mass="34702">MIELDEGYKLTVKTVKHFHAEVEKTFYKLRNDYLNWILRNHLKNRNMKQRDKNSETGKSFKNEVEKHTQNLLTDLDLQKKCIKKSLHDEANQTQKIKRFRKSQERVLRADRKQKVEPLNTKFKGLPQYVPGKQPILIAQHGELAEFEENKEDRFEFQVLQQFKTELQIIENLVCCEDGTLWVNHFFSYKLQKIQLNKESVQVQVLKNINTTSFTIALLPTGDLLISLMEPVLQILSNATGEIKQTTYRCSALQTIAVHVTKANQIILGVTETGESFPVKGPRQVIVMDMDGREKKFTI</sequence>
<dbReference type="Proteomes" id="UP000683360">
    <property type="component" value="Unassembled WGS sequence"/>
</dbReference>
<name>A0A8S3VNU4_MYTED</name>
<dbReference type="EMBL" id="CAJPWZ010003275">
    <property type="protein sequence ID" value="CAG2255567.1"/>
    <property type="molecule type" value="Genomic_DNA"/>
</dbReference>
<protein>
    <submittedName>
        <fullName evidence="1">Uncharacterized protein</fullName>
    </submittedName>
</protein>
<proteinExistence type="predicted"/>
<accession>A0A8S3VNU4</accession>
<evidence type="ECO:0000313" key="2">
    <source>
        <dbReference type="Proteomes" id="UP000683360"/>
    </source>
</evidence>
<evidence type="ECO:0000313" key="1">
    <source>
        <dbReference type="EMBL" id="CAG2255567.1"/>
    </source>
</evidence>
<gene>
    <name evidence="1" type="ORF">MEDL_66962</name>
</gene>
<dbReference type="AlphaFoldDB" id="A0A8S3VNU4"/>